<feature type="chain" id="PRO_5036780435" evidence="1">
    <location>
        <begin position="22"/>
        <end position="85"/>
    </location>
</feature>
<accession>A0A922AKK0</accession>
<evidence type="ECO:0000313" key="3">
    <source>
        <dbReference type="Proteomes" id="UP000811246"/>
    </source>
</evidence>
<dbReference type="Gene3D" id="3.30.428.10">
    <property type="entry name" value="HIT-like"/>
    <property type="match status" value="1"/>
</dbReference>
<dbReference type="PANTHER" id="PTHR46243">
    <property type="entry name" value="BIS(5'-ADENOSYL)-TRIPHOSPHATASE"/>
    <property type="match status" value="1"/>
</dbReference>
<comment type="caution">
    <text evidence="2">The sequence shown here is derived from an EMBL/GenBank/DDBJ whole genome shotgun (WGS) entry which is preliminary data.</text>
</comment>
<proteinExistence type="predicted"/>
<dbReference type="AlphaFoldDB" id="A0A922AKK0"/>
<feature type="signal peptide" evidence="1">
    <location>
        <begin position="1"/>
        <end position="21"/>
    </location>
</feature>
<dbReference type="OrthoDB" id="680339at2759"/>
<reference evidence="2" key="1">
    <citation type="submission" date="2021-01" db="EMBL/GenBank/DDBJ databases">
        <authorList>
            <person name="Lovell J.T."/>
            <person name="Bentley N."/>
            <person name="Bhattarai G."/>
            <person name="Jenkins J.W."/>
            <person name="Sreedasyam A."/>
            <person name="Alarcon Y."/>
            <person name="Bock C."/>
            <person name="Boston L."/>
            <person name="Carlson J."/>
            <person name="Cervantes K."/>
            <person name="Clermont K."/>
            <person name="Krom N."/>
            <person name="Kubenka K."/>
            <person name="Mamidi S."/>
            <person name="Mattison C."/>
            <person name="Monteros M."/>
            <person name="Pisani C."/>
            <person name="Plott C."/>
            <person name="Rajasekar S."/>
            <person name="Rhein H.S."/>
            <person name="Rohla C."/>
            <person name="Song M."/>
            <person name="Hilaire R.S."/>
            <person name="Shu S."/>
            <person name="Wells L."/>
            <person name="Wang X."/>
            <person name="Webber J."/>
            <person name="Heerema R.J."/>
            <person name="Klein P."/>
            <person name="Conner P."/>
            <person name="Grauke L."/>
            <person name="Grimwood J."/>
            <person name="Schmutz J."/>
            <person name="Randall J.J."/>
        </authorList>
    </citation>
    <scope>NUCLEOTIDE SEQUENCE</scope>
    <source>
        <tissue evidence="2">Leaf</tissue>
    </source>
</reference>
<organism evidence="2 3">
    <name type="scientific">Carya illinoinensis</name>
    <name type="common">Pecan</name>
    <dbReference type="NCBI Taxonomy" id="32201"/>
    <lineage>
        <taxon>Eukaryota</taxon>
        <taxon>Viridiplantae</taxon>
        <taxon>Streptophyta</taxon>
        <taxon>Embryophyta</taxon>
        <taxon>Tracheophyta</taxon>
        <taxon>Spermatophyta</taxon>
        <taxon>Magnoliopsida</taxon>
        <taxon>eudicotyledons</taxon>
        <taxon>Gunneridae</taxon>
        <taxon>Pentapetalae</taxon>
        <taxon>rosids</taxon>
        <taxon>fabids</taxon>
        <taxon>Fagales</taxon>
        <taxon>Juglandaceae</taxon>
        <taxon>Carya</taxon>
    </lineage>
</organism>
<dbReference type="EMBL" id="CM031837">
    <property type="protein sequence ID" value="KAG6680761.1"/>
    <property type="molecule type" value="Genomic_DNA"/>
</dbReference>
<dbReference type="InterPro" id="IPR051884">
    <property type="entry name" value="Bis(5'-adenosyl)-TPase_reg"/>
</dbReference>
<dbReference type="Proteomes" id="UP000811246">
    <property type="component" value="Chromosome 13"/>
</dbReference>
<name>A0A922AKK0_CARIL</name>
<dbReference type="InterPro" id="IPR036265">
    <property type="entry name" value="HIT-like_sf"/>
</dbReference>
<dbReference type="PANTHER" id="PTHR46243:SF1">
    <property type="entry name" value="BIS(5'-ADENOSYL)-TRIPHOSPHATASE"/>
    <property type="match status" value="1"/>
</dbReference>
<evidence type="ECO:0000256" key="1">
    <source>
        <dbReference type="SAM" id="SignalP"/>
    </source>
</evidence>
<gene>
    <name evidence="2" type="ORF">I3842_13G059200</name>
</gene>
<sequence length="85" mass="9573">MVKQMLLQLLLPLASRPGCFITRTSRPRGLRPISSTKMSSESYTFGPYKIPHEEVFYSSQLSYAMVNLRPVVPGIFLSPPLLLAF</sequence>
<keyword evidence="1" id="KW-0732">Signal</keyword>
<protein>
    <submittedName>
        <fullName evidence="2">Uncharacterized protein</fullName>
    </submittedName>
</protein>
<evidence type="ECO:0000313" key="2">
    <source>
        <dbReference type="EMBL" id="KAG6680761.1"/>
    </source>
</evidence>